<sequence>MKLEPLCECIEYVPSWDQASVRPGDPEIHPGRIASQGRSGDPPWKDCFPREIRRSTLEGLLLKGDLEIHPGRIASQGRSTLEGLLLKGVLEIWRSTLEGLLLKGDPPWKDCYSRESWKSGDPPWKDCYSRESWKSGDPPWKDCYSREIWRSTLEGLLLKGDPPWKDCFSREIWRSTLEGLLLKGDPPWKDCYSRESWRSTLEGLLPARLCSRGPNPEAGPADAFMLLVQKRPHPPGGVRTRITCHQPIMAGA</sequence>
<protein>
    <submittedName>
        <fullName evidence="1">Uncharacterized protein</fullName>
    </submittedName>
</protein>
<name>A0AAV7MHF8_PLEWA</name>
<dbReference type="AlphaFoldDB" id="A0AAV7MHF8"/>
<accession>A0AAV7MHF8</accession>
<dbReference type="EMBL" id="JANPWB010000014">
    <property type="protein sequence ID" value="KAJ1102519.1"/>
    <property type="molecule type" value="Genomic_DNA"/>
</dbReference>
<evidence type="ECO:0000313" key="1">
    <source>
        <dbReference type="EMBL" id="KAJ1102519.1"/>
    </source>
</evidence>
<proteinExistence type="predicted"/>
<reference evidence="1" key="1">
    <citation type="journal article" date="2022" name="bioRxiv">
        <title>Sequencing and chromosome-scale assembly of the giantPleurodeles waltlgenome.</title>
        <authorList>
            <person name="Brown T."/>
            <person name="Elewa A."/>
            <person name="Iarovenko S."/>
            <person name="Subramanian E."/>
            <person name="Araus A.J."/>
            <person name="Petzold A."/>
            <person name="Susuki M."/>
            <person name="Suzuki K.-i.T."/>
            <person name="Hayashi T."/>
            <person name="Toyoda A."/>
            <person name="Oliveira C."/>
            <person name="Osipova E."/>
            <person name="Leigh N.D."/>
            <person name="Simon A."/>
            <person name="Yun M.H."/>
        </authorList>
    </citation>
    <scope>NUCLEOTIDE SEQUENCE</scope>
    <source>
        <strain evidence="1">20211129_DDA</strain>
        <tissue evidence="1">Liver</tissue>
    </source>
</reference>
<comment type="caution">
    <text evidence="1">The sequence shown here is derived from an EMBL/GenBank/DDBJ whole genome shotgun (WGS) entry which is preliminary data.</text>
</comment>
<organism evidence="1 2">
    <name type="scientific">Pleurodeles waltl</name>
    <name type="common">Iberian ribbed newt</name>
    <dbReference type="NCBI Taxonomy" id="8319"/>
    <lineage>
        <taxon>Eukaryota</taxon>
        <taxon>Metazoa</taxon>
        <taxon>Chordata</taxon>
        <taxon>Craniata</taxon>
        <taxon>Vertebrata</taxon>
        <taxon>Euteleostomi</taxon>
        <taxon>Amphibia</taxon>
        <taxon>Batrachia</taxon>
        <taxon>Caudata</taxon>
        <taxon>Salamandroidea</taxon>
        <taxon>Salamandridae</taxon>
        <taxon>Pleurodelinae</taxon>
        <taxon>Pleurodeles</taxon>
    </lineage>
</organism>
<gene>
    <name evidence="1" type="ORF">NDU88_007565</name>
</gene>
<keyword evidence="2" id="KW-1185">Reference proteome</keyword>
<dbReference type="Proteomes" id="UP001066276">
    <property type="component" value="Chromosome 10"/>
</dbReference>
<evidence type="ECO:0000313" key="2">
    <source>
        <dbReference type="Proteomes" id="UP001066276"/>
    </source>
</evidence>